<comment type="caution">
    <text evidence="1">The sequence shown here is derived from an EMBL/GenBank/DDBJ whole genome shotgun (WGS) entry which is preliminary data.</text>
</comment>
<evidence type="ECO:0000313" key="2">
    <source>
        <dbReference type="Proteomes" id="UP000829398"/>
    </source>
</evidence>
<protein>
    <submittedName>
        <fullName evidence="1">F-box protein</fullName>
    </submittedName>
</protein>
<name>A0ACB8J685_CITSI</name>
<dbReference type="Proteomes" id="UP000829398">
    <property type="component" value="Chromosome 7"/>
</dbReference>
<organism evidence="1 2">
    <name type="scientific">Citrus sinensis</name>
    <name type="common">Sweet orange</name>
    <name type="synonym">Citrus aurantium var. sinensis</name>
    <dbReference type="NCBI Taxonomy" id="2711"/>
    <lineage>
        <taxon>Eukaryota</taxon>
        <taxon>Viridiplantae</taxon>
        <taxon>Streptophyta</taxon>
        <taxon>Embryophyta</taxon>
        <taxon>Tracheophyta</taxon>
        <taxon>Spermatophyta</taxon>
        <taxon>Magnoliopsida</taxon>
        <taxon>eudicotyledons</taxon>
        <taxon>Gunneridae</taxon>
        <taxon>Pentapetalae</taxon>
        <taxon>rosids</taxon>
        <taxon>malvids</taxon>
        <taxon>Sapindales</taxon>
        <taxon>Rutaceae</taxon>
        <taxon>Aurantioideae</taxon>
        <taxon>Citrus</taxon>
    </lineage>
</organism>
<keyword evidence="2" id="KW-1185">Reference proteome</keyword>
<proteinExistence type="predicted"/>
<gene>
    <name evidence="1" type="ORF">KPL71_020287</name>
</gene>
<dbReference type="EMBL" id="CM039176">
    <property type="protein sequence ID" value="KAH9713251.1"/>
    <property type="molecule type" value="Genomic_DNA"/>
</dbReference>
<sequence length="507" mass="57820">MNRESGDDIVIMEEVLSSMDRISNLPEPILHCILSFLSFKQVVQTTVLSQAWERAWRTFPILEFDKTFFNQVPSVSCNNKIEAQLGDEKLSRALNYVEGTLRTRRREMIRLDKFTLDLYELRVKEPGPFVDRCIFSALESDVKELKLALPFHTSARVVDTRPGMPSVDAHNKRCYNLPQEVLCSKSIQVLALSCCKLQSLRSVKLSSLKKLCLTSVYAADLVLESLVDGCPLIEHLSLVNCLGFNTLDLSGLTKLNEFKVRNCLEVLWLSIQTLNVKTVSIQLSLPCEINVASWLIEVKIEAPNLSIFRYQGDVVSFSIGAMTLLETHLSFNKNNSDIDWYSEYIGLLAMFHNVSKAVNLESYKGENADIPEDLRQIRSSPFYGYNNLDFVINGTRVRVAIKNTIDGLLWISPHLRTVTIKSFYSNWFSFKFEFSYKKQAVYEGGVAQCCKSRPISCWRQCIEQVVVEYTSNGVNNVKRSIFNGEDIWEKIDWLADLDTSLAWSVEL</sequence>
<evidence type="ECO:0000313" key="1">
    <source>
        <dbReference type="EMBL" id="KAH9713251.1"/>
    </source>
</evidence>
<accession>A0ACB8J685</accession>
<reference evidence="2" key="1">
    <citation type="journal article" date="2023" name="Hortic. Res.">
        <title>A chromosome-level phased genome enabling allele-level studies in sweet orange: a case study on citrus Huanglongbing tolerance.</title>
        <authorList>
            <person name="Wu B."/>
            <person name="Yu Q."/>
            <person name="Deng Z."/>
            <person name="Duan Y."/>
            <person name="Luo F."/>
            <person name="Gmitter F. Jr."/>
        </authorList>
    </citation>
    <scope>NUCLEOTIDE SEQUENCE [LARGE SCALE GENOMIC DNA]</scope>
    <source>
        <strain evidence="2">cv. Valencia</strain>
    </source>
</reference>